<evidence type="ECO:0000313" key="3">
    <source>
        <dbReference type="Proteomes" id="UP000222537"/>
    </source>
</evidence>
<reference evidence="3 4" key="1">
    <citation type="journal article" date="2016" name="Environ. Microbiol.">
        <title>Genomic diversification of marine cyanophages into stable ecotypes.</title>
        <authorList>
            <person name="Marston M.F."/>
            <person name="Martiny J.B."/>
        </authorList>
    </citation>
    <scope>NUCLEOTIDE SEQUENCE [LARGE SCALE GENOMIC DNA]</scope>
    <source>
        <strain evidence="1">Sn_07_0910</strain>
        <strain evidence="2">Sn_31_0910</strain>
    </source>
</reference>
<dbReference type="Proteomes" id="UP000224276">
    <property type="component" value="Segment"/>
</dbReference>
<organism evidence="2 4">
    <name type="scientific">Cyanophage S-RIM12</name>
    <dbReference type="NCBI Taxonomy" id="1278402"/>
    <lineage>
        <taxon>Viruses</taxon>
        <taxon>Duplodnaviria</taxon>
        <taxon>Heunggongvirae</taxon>
        <taxon>Uroviricota</taxon>
        <taxon>Caudoviricetes</taxon>
        <taxon>Pantevenvirales</taxon>
        <taxon>Kyanoviridae</taxon>
        <taxon>Brizovirus</taxon>
        <taxon>Brizovirus syn33</taxon>
    </lineage>
</organism>
<dbReference type="Pfam" id="PF23790">
    <property type="entry name" value="Kyano_Gp96"/>
    <property type="match status" value="1"/>
</dbReference>
<sequence length="115" mass="12968">MRKIESQMCAAIQSSSNWTSSNTAVYFDETTSTSVVRLHGNKIAEITDDTMTIFDGGWQSTTTKSRLNALCDEFCVAGEGVFQKNYKWFVRKFTAQLGTEKVFTTEEFTNGYIFA</sequence>
<dbReference type="Proteomes" id="UP000222537">
    <property type="component" value="Segment"/>
</dbReference>
<name>A0A1D7SX89_9CAUD</name>
<dbReference type="EMBL" id="KX349322">
    <property type="protein sequence ID" value="AOO18351.1"/>
    <property type="molecule type" value="Genomic_DNA"/>
</dbReference>
<evidence type="ECO:0000313" key="2">
    <source>
        <dbReference type="EMBL" id="AOO18351.1"/>
    </source>
</evidence>
<dbReference type="EMBL" id="KX349321">
    <property type="protein sequence ID" value="AOO18138.1"/>
    <property type="molecule type" value="Genomic_DNA"/>
</dbReference>
<evidence type="ECO:0000313" key="1">
    <source>
        <dbReference type="EMBL" id="AOO18138.1"/>
    </source>
</evidence>
<dbReference type="InterPro" id="IPR057004">
    <property type="entry name" value="Gp90-like"/>
</dbReference>
<proteinExistence type="predicted"/>
<accession>A0A1D7SX89</accession>
<evidence type="ECO:0000313" key="4">
    <source>
        <dbReference type="Proteomes" id="UP000224276"/>
    </source>
</evidence>
<gene>
    <name evidence="1" type="ORF">Sn070910_073</name>
    <name evidence="2" type="ORF">Sn310910_074</name>
</gene>
<protein>
    <submittedName>
        <fullName evidence="2">Uncharacterized protein</fullName>
    </submittedName>
</protein>